<dbReference type="InterPro" id="IPR007083">
    <property type="entry name" value="RNA_pol_Rpb1_4"/>
</dbReference>
<feature type="domain" description="RNA polymerase Rpb1" evidence="8">
    <location>
        <begin position="377"/>
        <end position="626"/>
    </location>
</feature>
<feature type="non-terminal residue" evidence="10">
    <location>
        <position position="1"/>
    </location>
</feature>
<evidence type="ECO:0000256" key="3">
    <source>
        <dbReference type="ARBA" id="ARBA00022679"/>
    </source>
</evidence>
<dbReference type="GO" id="GO:0006351">
    <property type="term" value="P:DNA-templated transcription"/>
    <property type="evidence" value="ECO:0007669"/>
    <property type="project" value="InterPro"/>
</dbReference>
<keyword evidence="2" id="KW-0240">DNA-directed RNA polymerase</keyword>
<organism evidence="10">
    <name type="scientific">Ovipleistophora ovariae</name>
    <dbReference type="NCBI Taxonomy" id="103445"/>
    <lineage>
        <taxon>Eukaryota</taxon>
        <taxon>Fungi</taxon>
        <taxon>Fungi incertae sedis</taxon>
        <taxon>Microsporidia</taxon>
        <taxon>Pleistophoridae</taxon>
        <taxon>Ovipleistophora</taxon>
    </lineage>
</organism>
<dbReference type="GO" id="GO:0005665">
    <property type="term" value="C:RNA polymerase II, core complex"/>
    <property type="evidence" value="ECO:0007669"/>
    <property type="project" value="TreeGrafter"/>
</dbReference>
<name>Q9BHM5_9MICR</name>
<evidence type="ECO:0000313" key="10">
    <source>
        <dbReference type="EMBL" id="CAC33862.1"/>
    </source>
</evidence>
<dbReference type="Gene3D" id="6.10.250.2940">
    <property type="match status" value="1"/>
</dbReference>
<dbReference type="Pfam" id="PF04998">
    <property type="entry name" value="RNA_pol_Rpb1_5"/>
    <property type="match status" value="1"/>
</dbReference>
<dbReference type="GO" id="GO:0003899">
    <property type="term" value="F:DNA-directed RNA polymerase activity"/>
    <property type="evidence" value="ECO:0007669"/>
    <property type="project" value="UniProtKB-EC"/>
</dbReference>
<dbReference type="Pfam" id="PF05000">
    <property type="entry name" value="RNA_pol_Rpb1_4"/>
    <property type="match status" value="1"/>
</dbReference>
<dbReference type="Gene3D" id="2.40.40.20">
    <property type="match status" value="1"/>
</dbReference>
<evidence type="ECO:0000256" key="2">
    <source>
        <dbReference type="ARBA" id="ARBA00022478"/>
    </source>
</evidence>
<reference evidence="10" key="1">
    <citation type="submission" date="2000-09" db="EMBL/GenBank/DDBJ databases">
        <title>Relationships of Microsporidian Genera, with Emphasis on the Polysporous Genera, Revealed by Sequences of the Largest Subunit of RNA Polymerase II (RPB1).</title>
        <authorList>
            <person name="Cheney S.A."/>
            <person name="Lafranchi-Tristem N.J."/>
            <person name="Bourges D."/>
            <person name="Canning E.U."/>
        </authorList>
    </citation>
    <scope>NUCLEOTIDE SEQUENCE</scope>
</reference>
<dbReference type="Pfam" id="PF00623">
    <property type="entry name" value="RNA_pol_Rpb1_2"/>
    <property type="match status" value="1"/>
</dbReference>
<evidence type="ECO:0000256" key="1">
    <source>
        <dbReference type="ARBA" id="ARBA00012418"/>
    </source>
</evidence>
<accession>Q9BHM5</accession>
<feature type="domain" description="RNA polymerase alpha subunit" evidence="6">
    <location>
        <begin position="1"/>
        <end position="27"/>
    </location>
</feature>
<dbReference type="InterPro" id="IPR038120">
    <property type="entry name" value="Rpb1_funnel_sf"/>
</dbReference>
<evidence type="ECO:0000259" key="9">
    <source>
        <dbReference type="Pfam" id="PF05000"/>
    </source>
</evidence>
<feature type="domain" description="RNA polymerase Rpb1" evidence="9">
    <location>
        <begin position="266"/>
        <end position="370"/>
    </location>
</feature>
<dbReference type="InterPro" id="IPR045867">
    <property type="entry name" value="DNA-dir_RpoC_beta_prime"/>
</dbReference>
<feature type="non-terminal residue" evidence="10">
    <location>
        <position position="626"/>
    </location>
</feature>
<dbReference type="Gene3D" id="1.10.132.30">
    <property type="match status" value="1"/>
</dbReference>
<dbReference type="AlphaFoldDB" id="Q9BHM5"/>
<dbReference type="PANTHER" id="PTHR19376:SF37">
    <property type="entry name" value="DNA-DIRECTED RNA POLYMERASE II SUBUNIT RPB1"/>
    <property type="match status" value="1"/>
</dbReference>
<dbReference type="InterPro" id="IPR042102">
    <property type="entry name" value="RNA_pol_Rpb1_3_sf"/>
</dbReference>
<dbReference type="InterPro" id="IPR007066">
    <property type="entry name" value="RNA_pol_Rpb1_3"/>
</dbReference>
<evidence type="ECO:0000259" key="8">
    <source>
        <dbReference type="Pfam" id="PF04998"/>
    </source>
</evidence>
<evidence type="ECO:0000259" key="6">
    <source>
        <dbReference type="Pfam" id="PF00623"/>
    </source>
</evidence>
<dbReference type="SUPFAM" id="SSF64484">
    <property type="entry name" value="beta and beta-prime subunits of DNA dependent RNA-polymerase"/>
    <property type="match status" value="1"/>
</dbReference>
<dbReference type="InterPro" id="IPR000722">
    <property type="entry name" value="RNA_pol_asu"/>
</dbReference>
<keyword evidence="4" id="KW-0548">Nucleotidyltransferase</keyword>
<evidence type="ECO:0000259" key="7">
    <source>
        <dbReference type="Pfam" id="PF04983"/>
    </source>
</evidence>
<keyword evidence="5" id="KW-0804">Transcription</keyword>
<evidence type="ECO:0000256" key="4">
    <source>
        <dbReference type="ARBA" id="ARBA00022695"/>
    </source>
</evidence>
<evidence type="ECO:0000256" key="5">
    <source>
        <dbReference type="ARBA" id="ARBA00023163"/>
    </source>
</evidence>
<dbReference type="Pfam" id="PF04983">
    <property type="entry name" value="RNA_pol_Rpb1_3"/>
    <property type="match status" value="1"/>
</dbReference>
<sequence length="626" mass="70763">DFDGDEMNLHMPQSYNTKAELENLCLVDKNVLSCLGNKPVMGIVQDSLVGVRKMTGDVYVDEYEGFNLLYRVVQQTKDKGYSADDDYVKDELYGDLKDDDMIYKSDNNMKCSGKDKNYDKTSNDKTIINNVINSGDGRMCMDYKIAVHRPAILRPVRLCTGRQIFSSTLPHINYRRGDVLIKNGILIKGSIDKKIVGTSQGSLVHVLALEGKCITTFFDSLQRVVCTFLLQSGFSMGIGDTIADERTMHIIVDKLRESKREVNKVIEESRRGEMKKAPGMNLRETFESRISQILNRVRDVSGGLAGDSLIKSNVRMMVVAGSKGSMINVSQMTACVGQQNVEGHRIAFSNQRTLPHFHKDDNRAESRGFVENSYLSGLRADEFFFHAMGGREGLIDTAVKTAETGYIQRRLIKSMENCQIVFDGSVRSEKDVISFKYGDDCFDGSRVERVSLNGREYSYLLFLNVCMEKYLNWSNDTINYNVNNNVNNNNINNNYNIKNNYNNNVNVNDNINNNYNNNVKDIYNTVNNNNINIKSTNHNNINSDNGYGTSTCNTIIKDIITFSNNKIFNRYLSSKQSLLQRLNYSALLHIRDEIKERYVRALVCIGEMVGTLASQSIGEPATQMTL</sequence>
<gene>
    <name evidence="10" type="primary">rpb1</name>
</gene>
<dbReference type="EC" id="2.7.7.6" evidence="1"/>
<keyword evidence="3" id="KW-0808">Transferase</keyword>
<protein>
    <recommendedName>
        <fullName evidence="1">DNA-directed RNA polymerase</fullName>
        <ecNumber evidence="1">2.7.7.6</ecNumber>
    </recommendedName>
</protein>
<dbReference type="GO" id="GO:0003677">
    <property type="term" value="F:DNA binding"/>
    <property type="evidence" value="ECO:0007669"/>
    <property type="project" value="InterPro"/>
</dbReference>
<feature type="domain" description="RNA polymerase Rpb1" evidence="7">
    <location>
        <begin position="30"/>
        <end position="241"/>
    </location>
</feature>
<proteinExistence type="predicted"/>
<dbReference type="InterPro" id="IPR007081">
    <property type="entry name" value="RNA_pol_Rpb1_5"/>
</dbReference>
<dbReference type="EMBL" id="AJ278955">
    <property type="protein sequence ID" value="CAC33862.1"/>
    <property type="molecule type" value="Genomic_DNA"/>
</dbReference>
<dbReference type="Gene3D" id="1.10.274.100">
    <property type="entry name" value="RNA polymerase Rpb1, domain 3"/>
    <property type="match status" value="1"/>
</dbReference>
<dbReference type="PANTHER" id="PTHR19376">
    <property type="entry name" value="DNA-DIRECTED RNA POLYMERASE"/>
    <property type="match status" value="1"/>
</dbReference>